<protein>
    <submittedName>
        <fullName evidence="1">Uncharacterized protein</fullName>
    </submittedName>
</protein>
<name>A0ABY9T5U4_BREBE</name>
<evidence type="ECO:0000313" key="1">
    <source>
        <dbReference type="EMBL" id="WNC14307.1"/>
    </source>
</evidence>
<accession>A0ABY9T5U4</accession>
<reference evidence="1 2" key="1">
    <citation type="submission" date="2023-09" db="EMBL/GenBank/DDBJ databases">
        <title>Complete Genome and Methylome dissection of Bacillus brevis NEB573 original source of BbsI restriction endonuclease.</title>
        <authorList>
            <person name="Fomenkov A."/>
            <person name="Roberts R.D."/>
        </authorList>
    </citation>
    <scope>NUCLEOTIDE SEQUENCE [LARGE SCALE GENOMIC DNA]</scope>
    <source>
        <strain evidence="1 2">NEB573</strain>
    </source>
</reference>
<proteinExistence type="predicted"/>
<gene>
    <name evidence="1" type="ORF">RGB73_27135</name>
</gene>
<evidence type="ECO:0000313" key="2">
    <source>
        <dbReference type="Proteomes" id="UP001256827"/>
    </source>
</evidence>
<dbReference type="Proteomes" id="UP001256827">
    <property type="component" value="Chromosome"/>
</dbReference>
<keyword evidence="2" id="KW-1185">Reference proteome</keyword>
<dbReference type="EMBL" id="CP134050">
    <property type="protein sequence ID" value="WNC14307.1"/>
    <property type="molecule type" value="Genomic_DNA"/>
</dbReference>
<organism evidence="1 2">
    <name type="scientific">Brevibacillus brevis</name>
    <name type="common">Bacillus brevis</name>
    <dbReference type="NCBI Taxonomy" id="1393"/>
    <lineage>
        <taxon>Bacteria</taxon>
        <taxon>Bacillati</taxon>
        <taxon>Bacillota</taxon>
        <taxon>Bacilli</taxon>
        <taxon>Bacillales</taxon>
        <taxon>Paenibacillaceae</taxon>
        <taxon>Brevibacillus</taxon>
    </lineage>
</organism>
<dbReference type="RefSeq" id="WP_310766248.1">
    <property type="nucleotide sequence ID" value="NZ_CP134050.1"/>
</dbReference>
<sequence>MRELLIAGAIVAAISSIVSGVSIASPIDAPDGMIALHDEVDGIYVRNGMLLDYH</sequence>